<accession>A0A139HM37</accession>
<reference evidence="2 3" key="1">
    <citation type="submission" date="2015-07" db="EMBL/GenBank/DDBJ databases">
        <title>Comparative genomics of the Sigatoka disease complex on banana suggests a link between parallel evolutionary changes in Pseudocercospora fijiensis and Pseudocercospora eumusae and increased virulence on the banana host.</title>
        <authorList>
            <person name="Chang T.-C."/>
            <person name="Salvucci A."/>
            <person name="Crous P.W."/>
            <person name="Stergiopoulos I."/>
        </authorList>
    </citation>
    <scope>NUCLEOTIDE SEQUENCE [LARGE SCALE GENOMIC DNA]</scope>
    <source>
        <strain evidence="2 3">CBS 114824</strain>
    </source>
</reference>
<proteinExistence type="predicted"/>
<name>A0A139HM37_9PEZI</name>
<evidence type="ECO:0000256" key="1">
    <source>
        <dbReference type="SAM" id="MobiDB-lite"/>
    </source>
</evidence>
<evidence type="ECO:0000313" key="3">
    <source>
        <dbReference type="Proteomes" id="UP000070133"/>
    </source>
</evidence>
<protein>
    <submittedName>
        <fullName evidence="2">Uncharacterized protein</fullName>
    </submittedName>
</protein>
<sequence>MDDKDLLPSSSSGSWNHYDWVQESFDRDRIATRISNSPSYSVELPNDQRVDAQVADNDLEEYGEDMNEESIPQELGELLPFEFDAWMNGEAIENGLQENGLVTKKKTIPQDSEELLRLNFDLMGDYDEGKDDGETLAETRNVLVKKEASFENETAMEEGNAFDQANPTTEEEPAKGFEDLTVELRKKIFKLAFVEIRSSFKQSQSPARLGTHSPPSKMV</sequence>
<comment type="caution">
    <text evidence="2">The sequence shown here is derived from an EMBL/GenBank/DDBJ whole genome shotgun (WGS) entry which is preliminary data.</text>
</comment>
<evidence type="ECO:0000313" key="2">
    <source>
        <dbReference type="EMBL" id="KXT03437.1"/>
    </source>
</evidence>
<keyword evidence="3" id="KW-1185">Reference proteome</keyword>
<dbReference type="Proteomes" id="UP000070133">
    <property type="component" value="Unassembled WGS sequence"/>
</dbReference>
<feature type="region of interest" description="Disordered" evidence="1">
    <location>
        <begin position="199"/>
        <end position="219"/>
    </location>
</feature>
<organism evidence="2 3">
    <name type="scientific">Pseudocercospora eumusae</name>
    <dbReference type="NCBI Taxonomy" id="321146"/>
    <lineage>
        <taxon>Eukaryota</taxon>
        <taxon>Fungi</taxon>
        <taxon>Dikarya</taxon>
        <taxon>Ascomycota</taxon>
        <taxon>Pezizomycotina</taxon>
        <taxon>Dothideomycetes</taxon>
        <taxon>Dothideomycetidae</taxon>
        <taxon>Mycosphaerellales</taxon>
        <taxon>Mycosphaerellaceae</taxon>
        <taxon>Pseudocercospora</taxon>
    </lineage>
</organism>
<feature type="region of interest" description="Disordered" evidence="1">
    <location>
        <begin position="153"/>
        <end position="177"/>
    </location>
</feature>
<dbReference type="AlphaFoldDB" id="A0A139HM37"/>
<dbReference type="EMBL" id="LFZN01000030">
    <property type="protein sequence ID" value="KXT03437.1"/>
    <property type="molecule type" value="Genomic_DNA"/>
</dbReference>
<gene>
    <name evidence="2" type="ORF">AC578_1651</name>
</gene>
<dbReference type="OrthoDB" id="10469334at2759"/>